<keyword evidence="2" id="KW-0637">Prenyltransferase</keyword>
<name>A0A9P4U8U1_9PLEO</name>
<reference evidence="5" key="1">
    <citation type="journal article" date="2020" name="Stud. Mycol.">
        <title>101 Dothideomycetes genomes: a test case for predicting lifestyles and emergence of pathogens.</title>
        <authorList>
            <person name="Haridas S."/>
            <person name="Albert R."/>
            <person name="Binder M."/>
            <person name="Bloem J."/>
            <person name="Labutti K."/>
            <person name="Salamov A."/>
            <person name="Andreopoulos B."/>
            <person name="Baker S."/>
            <person name="Barry K."/>
            <person name="Bills G."/>
            <person name="Bluhm B."/>
            <person name="Cannon C."/>
            <person name="Castanera R."/>
            <person name="Culley D."/>
            <person name="Daum C."/>
            <person name="Ezra D."/>
            <person name="Gonzalez J."/>
            <person name="Henrissat B."/>
            <person name="Kuo A."/>
            <person name="Liang C."/>
            <person name="Lipzen A."/>
            <person name="Lutzoni F."/>
            <person name="Magnuson J."/>
            <person name="Mondo S."/>
            <person name="Nolan M."/>
            <person name="Ohm R."/>
            <person name="Pangilinan J."/>
            <person name="Park H.-J."/>
            <person name="Ramirez L."/>
            <person name="Alfaro M."/>
            <person name="Sun H."/>
            <person name="Tritt A."/>
            <person name="Yoshinaga Y."/>
            <person name="Zwiers L.-H."/>
            <person name="Turgeon B."/>
            <person name="Goodwin S."/>
            <person name="Spatafora J."/>
            <person name="Crous P."/>
            <person name="Grigoriev I."/>
        </authorList>
    </citation>
    <scope>NUCLEOTIDE SEQUENCE</scope>
    <source>
        <strain evidence="5">CBS 690.94</strain>
    </source>
</reference>
<sequence length="283" mass="32260">QHAQLQLLAYNALTTYFTTHSHLTPEIEVLPPAFEPNDALLLEDGANLGVPKKILALAFVHARHLFFTRHTSDVEEERTKAHEATRIMLLFDPEHMTAANHRKRHLLNLKSCGDSEALVDAVWAERRFMDSILTSPLHRQSKSPTLWAHRAWWLDLSMPVLLVSAHHVPALFAGELDAAIKAGERHPKNYYAWLYARRVVRKRRESLGGAEWEDFLGTCAQKVKVWCMLHVGDISGFSFLVWVLGLVGAPGERARVVREMVRYVMDVRLANESPWTFVRMAMA</sequence>
<gene>
    <name evidence="5" type="ORF">P171DRAFT_337908</name>
</gene>
<dbReference type="EMBL" id="MU001505">
    <property type="protein sequence ID" value="KAF2441545.1"/>
    <property type="molecule type" value="Genomic_DNA"/>
</dbReference>
<evidence type="ECO:0000313" key="5">
    <source>
        <dbReference type="EMBL" id="KAF2441545.1"/>
    </source>
</evidence>
<proteinExistence type="inferred from homology"/>
<evidence type="ECO:0000256" key="4">
    <source>
        <dbReference type="ARBA" id="ARBA00022737"/>
    </source>
</evidence>
<evidence type="ECO:0000256" key="1">
    <source>
        <dbReference type="ARBA" id="ARBA00006734"/>
    </source>
</evidence>
<evidence type="ECO:0000313" key="6">
    <source>
        <dbReference type="Proteomes" id="UP000799764"/>
    </source>
</evidence>
<dbReference type="GO" id="GO:0008318">
    <property type="term" value="F:protein prenyltransferase activity"/>
    <property type="evidence" value="ECO:0007669"/>
    <property type="project" value="InterPro"/>
</dbReference>
<dbReference type="InterPro" id="IPR002088">
    <property type="entry name" value="Prenyl_trans_a"/>
</dbReference>
<organism evidence="5 6">
    <name type="scientific">Karstenula rhodostoma CBS 690.94</name>
    <dbReference type="NCBI Taxonomy" id="1392251"/>
    <lineage>
        <taxon>Eukaryota</taxon>
        <taxon>Fungi</taxon>
        <taxon>Dikarya</taxon>
        <taxon>Ascomycota</taxon>
        <taxon>Pezizomycotina</taxon>
        <taxon>Dothideomycetes</taxon>
        <taxon>Pleosporomycetidae</taxon>
        <taxon>Pleosporales</taxon>
        <taxon>Massarineae</taxon>
        <taxon>Didymosphaeriaceae</taxon>
        <taxon>Karstenula</taxon>
    </lineage>
</organism>
<keyword evidence="6" id="KW-1185">Reference proteome</keyword>
<dbReference type="OrthoDB" id="5358702at2759"/>
<dbReference type="Gene3D" id="1.25.40.120">
    <property type="entry name" value="Protein prenylyltransferase"/>
    <property type="match status" value="1"/>
</dbReference>
<dbReference type="PANTHER" id="PTHR11129">
    <property type="entry name" value="PROTEIN FARNESYLTRANSFERASE ALPHA SUBUNIT/RAB GERANYLGERANYL TRANSFERASE ALPHA SUBUNIT"/>
    <property type="match status" value="1"/>
</dbReference>
<keyword evidence="4" id="KW-0677">Repeat</keyword>
<protein>
    <recommendedName>
        <fullName evidence="7">Protein prenylyltransferase</fullName>
    </recommendedName>
</protein>
<feature type="non-terminal residue" evidence="5">
    <location>
        <position position="1"/>
    </location>
</feature>
<comment type="caution">
    <text evidence="5">The sequence shown here is derived from an EMBL/GenBank/DDBJ whole genome shotgun (WGS) entry which is preliminary data.</text>
</comment>
<evidence type="ECO:0000256" key="2">
    <source>
        <dbReference type="ARBA" id="ARBA00022602"/>
    </source>
</evidence>
<keyword evidence="3" id="KW-0808">Transferase</keyword>
<accession>A0A9P4U8U1</accession>
<dbReference type="SUPFAM" id="SSF48439">
    <property type="entry name" value="Protein prenylyltransferase"/>
    <property type="match status" value="1"/>
</dbReference>
<dbReference type="Proteomes" id="UP000799764">
    <property type="component" value="Unassembled WGS sequence"/>
</dbReference>
<dbReference type="Pfam" id="PF01239">
    <property type="entry name" value="PPTA"/>
    <property type="match status" value="1"/>
</dbReference>
<dbReference type="AlphaFoldDB" id="A0A9P4U8U1"/>
<dbReference type="GO" id="GO:0005737">
    <property type="term" value="C:cytoplasm"/>
    <property type="evidence" value="ECO:0007669"/>
    <property type="project" value="TreeGrafter"/>
</dbReference>
<comment type="similarity">
    <text evidence="1">Belongs to the protein prenyltransferase subunit alpha family.</text>
</comment>
<dbReference type="PANTHER" id="PTHR11129:SF3">
    <property type="entry name" value="PROTEIN PRENYLTRANSFERASE ALPHA SUBUNIT REPEAT-CONTAINING PROTEIN 1"/>
    <property type="match status" value="1"/>
</dbReference>
<feature type="non-terminal residue" evidence="5">
    <location>
        <position position="283"/>
    </location>
</feature>
<evidence type="ECO:0008006" key="7">
    <source>
        <dbReference type="Google" id="ProtNLM"/>
    </source>
</evidence>
<evidence type="ECO:0000256" key="3">
    <source>
        <dbReference type="ARBA" id="ARBA00022679"/>
    </source>
</evidence>